<evidence type="ECO:0000313" key="16">
    <source>
        <dbReference type="Proteomes" id="UP000462621"/>
    </source>
</evidence>
<dbReference type="InterPro" id="IPR036329">
    <property type="entry name" value="Aro-AA_hydroxylase_C_sf"/>
</dbReference>
<accession>A0A7X4LJ96</accession>
<dbReference type="CDD" id="cd03348">
    <property type="entry name" value="pro_PheOH"/>
    <property type="match status" value="1"/>
</dbReference>
<evidence type="ECO:0000256" key="8">
    <source>
        <dbReference type="ARBA" id="ARBA00023002"/>
    </source>
</evidence>
<gene>
    <name evidence="15" type="ORF">F9817_07055</name>
</gene>
<dbReference type="UniPathway" id="UPA00139">
    <property type="reaction ID" value="UER00337"/>
</dbReference>
<evidence type="ECO:0000256" key="9">
    <source>
        <dbReference type="ARBA" id="ARBA00023004"/>
    </source>
</evidence>
<dbReference type="InterPro" id="IPR001273">
    <property type="entry name" value="ArAA_hydroxylase"/>
</dbReference>
<dbReference type="EC" id="1.14.16.1" evidence="5"/>
<name>A0A7X4LJ96_9VIBR</name>
<dbReference type="NCBIfam" id="NF008877">
    <property type="entry name" value="PRK11913.1-2"/>
    <property type="match status" value="1"/>
</dbReference>
<dbReference type="InterPro" id="IPR036951">
    <property type="entry name" value="ArAA_hydroxylase_sf"/>
</dbReference>
<comment type="cofactor">
    <cofactor evidence="2 13">
        <name>Fe(2+)</name>
        <dbReference type="ChEBI" id="CHEBI:29033"/>
    </cofactor>
</comment>
<keyword evidence="16" id="KW-1185">Reference proteome</keyword>
<keyword evidence="11" id="KW-0585">Phenylalanine catabolism</keyword>
<dbReference type="EMBL" id="WEKT01000008">
    <property type="protein sequence ID" value="MZI92954.1"/>
    <property type="molecule type" value="Genomic_DNA"/>
</dbReference>
<comment type="catalytic activity">
    <reaction evidence="1">
        <text>(6R)-L-erythro-5,6,7,8-tetrahydrobiopterin + L-phenylalanine + O2 = (4aS,6R)-4a-hydroxy-L-erythro-5,6,7,8-tetrahydrobiopterin + L-tyrosine</text>
        <dbReference type="Rhea" id="RHEA:20273"/>
        <dbReference type="ChEBI" id="CHEBI:15379"/>
        <dbReference type="ChEBI" id="CHEBI:15642"/>
        <dbReference type="ChEBI" id="CHEBI:58095"/>
        <dbReference type="ChEBI" id="CHEBI:58315"/>
        <dbReference type="ChEBI" id="CHEBI:59560"/>
        <dbReference type="EC" id="1.14.16.1"/>
    </reaction>
</comment>
<evidence type="ECO:0000313" key="15">
    <source>
        <dbReference type="EMBL" id="MZI92954.1"/>
    </source>
</evidence>
<keyword evidence="8 15" id="KW-0560">Oxidoreductase</keyword>
<evidence type="ECO:0000256" key="11">
    <source>
        <dbReference type="ARBA" id="ARBA00023232"/>
    </source>
</evidence>
<dbReference type="Gene3D" id="1.10.800.10">
    <property type="entry name" value="Aromatic amino acid hydroxylase"/>
    <property type="match status" value="1"/>
</dbReference>
<dbReference type="InterPro" id="IPR018301">
    <property type="entry name" value="ArAA_hydroxylase_Fe/CU_BS"/>
</dbReference>
<dbReference type="InterPro" id="IPR005960">
    <property type="entry name" value="Phe-4-hydroxylase_mono"/>
</dbReference>
<keyword evidence="9 13" id="KW-0408">Iron</keyword>
<dbReference type="GO" id="GO:0005506">
    <property type="term" value="F:iron ion binding"/>
    <property type="evidence" value="ECO:0007669"/>
    <property type="project" value="InterPro"/>
</dbReference>
<dbReference type="SUPFAM" id="SSF56534">
    <property type="entry name" value="Aromatic aminoacid monoxygenases, catalytic and oligomerization domains"/>
    <property type="match status" value="1"/>
</dbReference>
<comment type="caution">
    <text evidence="15">The sequence shown here is derived from an EMBL/GenBank/DDBJ whole genome shotgun (WGS) entry which is preliminary data.</text>
</comment>
<dbReference type="RefSeq" id="WP_161154269.1">
    <property type="nucleotide sequence ID" value="NZ_WEKT01000008.1"/>
</dbReference>
<feature type="domain" description="Biopterin-dependent aromatic amino acid hydroxylase family profile" evidence="14">
    <location>
        <begin position="1"/>
        <end position="260"/>
    </location>
</feature>
<evidence type="ECO:0000259" key="14">
    <source>
        <dbReference type="PROSITE" id="PS51410"/>
    </source>
</evidence>
<reference evidence="15 16" key="1">
    <citation type="submission" date="2019-10" db="EMBL/GenBank/DDBJ databases">
        <title>Vibrio sp. nov. isolated from a shrimp pond.</title>
        <authorList>
            <person name="Gomez-Gil B."/>
            <person name="Enciso-Ibarra J."/>
            <person name="Enciso-Ibarra K."/>
            <person name="Bolan-Mejia C."/>
        </authorList>
    </citation>
    <scope>NUCLEOTIDE SEQUENCE [LARGE SCALE GENOMIC DNA]</scope>
    <source>
        <strain evidence="15 16">CAIM 722</strain>
    </source>
</reference>
<evidence type="ECO:0000256" key="12">
    <source>
        <dbReference type="ARBA" id="ARBA00029922"/>
    </source>
</evidence>
<dbReference type="Proteomes" id="UP000462621">
    <property type="component" value="Unassembled WGS sequence"/>
</dbReference>
<dbReference type="Pfam" id="PF00351">
    <property type="entry name" value="Biopterin_H"/>
    <property type="match status" value="1"/>
</dbReference>
<organism evidence="15 16">
    <name type="scientific">Vibrio eleionomae</name>
    <dbReference type="NCBI Taxonomy" id="2653505"/>
    <lineage>
        <taxon>Bacteria</taxon>
        <taxon>Pseudomonadati</taxon>
        <taxon>Pseudomonadota</taxon>
        <taxon>Gammaproteobacteria</taxon>
        <taxon>Vibrionales</taxon>
        <taxon>Vibrionaceae</taxon>
        <taxon>Vibrio</taxon>
    </lineage>
</organism>
<keyword evidence="10 15" id="KW-0503">Monooxygenase</keyword>
<comment type="similarity">
    <text evidence="4">Belongs to the biopterin-dependent aromatic amino acid hydroxylase family.</text>
</comment>
<evidence type="ECO:0000256" key="6">
    <source>
        <dbReference type="ARBA" id="ARBA00020276"/>
    </source>
</evidence>
<dbReference type="GO" id="GO:0006559">
    <property type="term" value="P:L-phenylalanine catabolic process"/>
    <property type="evidence" value="ECO:0007669"/>
    <property type="project" value="UniProtKB-UniPathway"/>
</dbReference>
<comment type="pathway">
    <text evidence="3">Amino-acid degradation; L-phenylalanine degradation; acetoacetate and fumarate from L-phenylalanine: step 1/6.</text>
</comment>
<dbReference type="GO" id="GO:0004505">
    <property type="term" value="F:phenylalanine 4-monooxygenase activity"/>
    <property type="evidence" value="ECO:0007669"/>
    <property type="project" value="UniProtKB-EC"/>
</dbReference>
<evidence type="ECO:0000256" key="4">
    <source>
        <dbReference type="ARBA" id="ARBA00009712"/>
    </source>
</evidence>
<feature type="binding site" evidence="13">
    <location>
        <position position="119"/>
    </location>
    <ligand>
        <name>Fe cation</name>
        <dbReference type="ChEBI" id="CHEBI:24875"/>
    </ligand>
</feature>
<evidence type="ECO:0000256" key="5">
    <source>
        <dbReference type="ARBA" id="ARBA00011995"/>
    </source>
</evidence>
<sequence>MTTYHSKPIDSDGKMTWTHEEVSVWRYLIERQSKLLPERACTAYLDGLDLLQLSSAMPPQLADINRVLKSATGWSVTPVPALIDFKRFFSLLAHQQFPIATFMRRRDEIDYLQEPDFFHEVFGHCAMLTNPDFAHFTHWCGQSGIKLNDKQRVFLARLYWFTVEFGLIKEAGELRIYGGGILSSPKETLYSLESSEAVRRSFNLLDILRTPYRIDIVQPVYYYLDSIAQLYQLSDIDLVTAINQAEALGLFKPLFAKKVC</sequence>
<evidence type="ECO:0000256" key="3">
    <source>
        <dbReference type="ARBA" id="ARBA00005088"/>
    </source>
</evidence>
<dbReference type="PANTHER" id="PTHR11473">
    <property type="entry name" value="AROMATIC AMINO ACID HYDROXYLASE"/>
    <property type="match status" value="1"/>
</dbReference>
<dbReference type="PRINTS" id="PR00372">
    <property type="entry name" value="FYWHYDRXLASE"/>
</dbReference>
<dbReference type="AlphaFoldDB" id="A0A7X4LJ96"/>
<dbReference type="PROSITE" id="PS51410">
    <property type="entry name" value="BH4_AAA_HYDROXYL_2"/>
    <property type="match status" value="1"/>
</dbReference>
<evidence type="ECO:0000256" key="2">
    <source>
        <dbReference type="ARBA" id="ARBA00001954"/>
    </source>
</evidence>
<keyword evidence="7 13" id="KW-0479">Metal-binding</keyword>
<dbReference type="PANTHER" id="PTHR11473:SF24">
    <property type="entry name" value="PHENYLALANINE-4-HYDROXYLASE"/>
    <property type="match status" value="1"/>
</dbReference>
<protein>
    <recommendedName>
        <fullName evidence="6">Phenylalanine-4-hydroxylase</fullName>
        <ecNumber evidence="5">1.14.16.1</ecNumber>
    </recommendedName>
    <alternativeName>
        <fullName evidence="12">Phe-4-monooxygenase</fullName>
    </alternativeName>
</protein>
<feature type="binding site" evidence="13">
    <location>
        <position position="164"/>
    </location>
    <ligand>
        <name>Fe cation</name>
        <dbReference type="ChEBI" id="CHEBI:24875"/>
    </ligand>
</feature>
<evidence type="ECO:0000256" key="7">
    <source>
        <dbReference type="ARBA" id="ARBA00022723"/>
    </source>
</evidence>
<proteinExistence type="inferred from homology"/>
<feature type="binding site" evidence="13">
    <location>
        <position position="124"/>
    </location>
    <ligand>
        <name>Fe cation</name>
        <dbReference type="ChEBI" id="CHEBI:24875"/>
    </ligand>
</feature>
<dbReference type="PROSITE" id="PS00367">
    <property type="entry name" value="BH4_AAA_HYDROXYL_1"/>
    <property type="match status" value="1"/>
</dbReference>
<evidence type="ECO:0000256" key="13">
    <source>
        <dbReference type="PIRSR" id="PIRSR601273-2"/>
    </source>
</evidence>
<dbReference type="InterPro" id="IPR019774">
    <property type="entry name" value="Aromatic-AA_hydroxylase_C"/>
</dbReference>
<dbReference type="NCBIfam" id="TIGR01267">
    <property type="entry name" value="Phe4hydrox_mono"/>
    <property type="match status" value="1"/>
</dbReference>
<evidence type="ECO:0000256" key="1">
    <source>
        <dbReference type="ARBA" id="ARBA00001060"/>
    </source>
</evidence>
<evidence type="ECO:0000256" key="10">
    <source>
        <dbReference type="ARBA" id="ARBA00023033"/>
    </source>
</evidence>